<dbReference type="GO" id="GO:0005737">
    <property type="term" value="C:cytoplasm"/>
    <property type="evidence" value="ECO:0007669"/>
    <property type="project" value="UniProtKB-SubCell"/>
</dbReference>
<evidence type="ECO:0000256" key="4">
    <source>
        <dbReference type="ARBA" id="ARBA00022687"/>
    </source>
</evidence>
<keyword evidence="5" id="KW-0479">Metal-binding</keyword>
<evidence type="ECO:0000256" key="7">
    <source>
        <dbReference type="RuleBase" id="RU367060"/>
    </source>
</evidence>
<evidence type="ECO:0000256" key="6">
    <source>
        <dbReference type="ARBA" id="ARBA00023136"/>
    </source>
</evidence>
<dbReference type="Proteomes" id="UP000801492">
    <property type="component" value="Unassembled WGS sequence"/>
</dbReference>
<dbReference type="GO" id="GO:0005509">
    <property type="term" value="F:calcium ion binding"/>
    <property type="evidence" value="ECO:0007669"/>
    <property type="project" value="InterPro"/>
</dbReference>
<dbReference type="AlphaFoldDB" id="A0A8K0CEL6"/>
<evidence type="ECO:0000256" key="3">
    <source>
        <dbReference type="ARBA" id="ARBA00022490"/>
    </source>
</evidence>
<dbReference type="InterPro" id="IPR011992">
    <property type="entry name" value="EF-hand-dom_pair"/>
</dbReference>
<evidence type="ECO:0000313" key="11">
    <source>
        <dbReference type="Proteomes" id="UP000801492"/>
    </source>
</evidence>
<evidence type="ECO:0000256" key="5">
    <source>
        <dbReference type="ARBA" id="ARBA00022723"/>
    </source>
</evidence>
<keyword evidence="3" id="KW-0963">Cytoplasm</keyword>
<feature type="compositionally biased region" description="Polar residues" evidence="8">
    <location>
        <begin position="53"/>
        <end position="71"/>
    </location>
</feature>
<name>A0A8K0CEL6_IGNLU</name>
<feature type="region of interest" description="Disordered" evidence="8">
    <location>
        <begin position="52"/>
        <end position="97"/>
    </location>
</feature>
<comment type="caution">
    <text evidence="10">The sequence shown here is derived from an EMBL/GenBank/DDBJ whole genome shotgun (WGS) entry which is preliminary data.</text>
</comment>
<keyword evidence="11" id="KW-1185">Reference proteome</keyword>
<proteinExistence type="inferred from homology"/>
<comment type="function">
    <text evidence="7">Cell autonomous antagonist of the canonical Wnt signaling pathway.</text>
</comment>
<organism evidence="10 11">
    <name type="scientific">Ignelater luminosus</name>
    <name type="common">Cucubano</name>
    <name type="synonym">Pyrophorus luminosus</name>
    <dbReference type="NCBI Taxonomy" id="2038154"/>
    <lineage>
        <taxon>Eukaryota</taxon>
        <taxon>Metazoa</taxon>
        <taxon>Ecdysozoa</taxon>
        <taxon>Arthropoda</taxon>
        <taxon>Hexapoda</taxon>
        <taxon>Insecta</taxon>
        <taxon>Pterygota</taxon>
        <taxon>Neoptera</taxon>
        <taxon>Endopterygota</taxon>
        <taxon>Coleoptera</taxon>
        <taxon>Polyphaga</taxon>
        <taxon>Elateriformia</taxon>
        <taxon>Elateroidea</taxon>
        <taxon>Elateridae</taxon>
        <taxon>Agrypninae</taxon>
        <taxon>Pyrophorini</taxon>
        <taxon>Ignelater</taxon>
    </lineage>
</organism>
<comment type="subcellular location">
    <subcellularLocation>
        <location evidence="7">Cell membrane</location>
    </subcellularLocation>
    <subcellularLocation>
        <location evidence="7">Cytoplasm</location>
    </subcellularLocation>
</comment>
<dbReference type="InterPro" id="IPR002048">
    <property type="entry name" value="EF_hand_dom"/>
</dbReference>
<comment type="similarity">
    <text evidence="1 7">Belongs to the NKD family.</text>
</comment>
<feature type="domain" description="EF-hand" evidence="9">
    <location>
        <begin position="117"/>
        <end position="152"/>
    </location>
</feature>
<evidence type="ECO:0000256" key="8">
    <source>
        <dbReference type="SAM" id="MobiDB-lite"/>
    </source>
</evidence>
<evidence type="ECO:0000259" key="9">
    <source>
        <dbReference type="PROSITE" id="PS50222"/>
    </source>
</evidence>
<keyword evidence="4 7" id="KW-0879">Wnt signaling pathway</keyword>
<dbReference type="InterPro" id="IPR040140">
    <property type="entry name" value="Nkd-like"/>
</dbReference>
<accession>A0A8K0CEL6</accession>
<feature type="compositionally biased region" description="Low complexity" evidence="8">
    <location>
        <begin position="86"/>
        <end position="96"/>
    </location>
</feature>
<dbReference type="PROSITE" id="PS50222">
    <property type="entry name" value="EF_HAND_2"/>
    <property type="match status" value="1"/>
</dbReference>
<sequence>MNSWSSNCNTAHMANNLMRWWRTKFLNSYKPFTVECNEGRVSDTEELLGRNPEYQTSCTTPPLQNQSTHSPSPLPNIDQQTPPPQQQQQQQQQQTQHHLNLQEFSCDVSVEGGPDKSSQERQEFSFTLYDFDGHGKITKDDIAGLVTTIYEVLGSSVKVPHYGSKTIKVKLTVSPDQRKHVSATVIGHKDEESNNKTNPHLNATAKQANSEKKKHSRIHHHKTAHERKHYCCRKLDEEHEIAADVSEDYSDICSRVSADITTEDEEGECFENQRTKGTHQKRYQKHSTSRYTTPNRFTRELSTANQKDNFLRSKKVKKRSTSLQRQELLEIIQSNMDKNNPSFQTVRKPCADHINVESSQLQQNEQKRHRHKGTHVPSVPLQYFTNVVDPTHFYVDLASLQNTTQFSQNNCHYDKLVDAVMRVSNSKKLSENKIDSFRRHTRSKSYDLSNTPLQYHVLDTPIINVESVNKPTRKQTRKLTDFEPTAAVKRNIRKFPQVVVGHTSSPHHLRHRNRQEDQARAMAQVVRWLEQEFSSNLNTKDTREKRQSNCWTGNQEKYSCNMPASPNSSSVERHEHHHVHEHIHHHYHHYQETPVVV</sequence>
<evidence type="ECO:0000256" key="1">
    <source>
        <dbReference type="ARBA" id="ARBA00007081"/>
    </source>
</evidence>
<protein>
    <recommendedName>
        <fullName evidence="7">Protein naked cuticle homolog</fullName>
    </recommendedName>
</protein>
<dbReference type="EMBL" id="VTPC01090290">
    <property type="protein sequence ID" value="KAF2883796.1"/>
    <property type="molecule type" value="Genomic_DNA"/>
</dbReference>
<gene>
    <name evidence="10" type="ORF">ILUMI_22382</name>
</gene>
<dbReference type="Gene3D" id="1.10.238.10">
    <property type="entry name" value="EF-hand"/>
    <property type="match status" value="1"/>
</dbReference>
<dbReference type="SUPFAM" id="SSF47473">
    <property type="entry name" value="EF-hand"/>
    <property type="match status" value="1"/>
</dbReference>
<reference evidence="10" key="1">
    <citation type="submission" date="2019-08" db="EMBL/GenBank/DDBJ databases">
        <title>The genome of the North American firefly Photinus pyralis.</title>
        <authorList>
            <consortium name="Photinus pyralis genome working group"/>
            <person name="Fallon T.R."/>
            <person name="Sander Lower S.E."/>
            <person name="Weng J.-K."/>
        </authorList>
    </citation>
    <scope>NUCLEOTIDE SEQUENCE</scope>
    <source>
        <strain evidence="10">TRF0915ILg1</strain>
        <tissue evidence="10">Whole body</tissue>
    </source>
</reference>
<keyword evidence="2 7" id="KW-1003">Cell membrane</keyword>
<dbReference type="GO" id="GO:0090090">
    <property type="term" value="P:negative regulation of canonical Wnt signaling pathway"/>
    <property type="evidence" value="ECO:0007669"/>
    <property type="project" value="UniProtKB-ARBA"/>
</dbReference>
<dbReference type="PANTHER" id="PTHR22611">
    <property type="entry name" value="PROTEIN NAKED CUTICLE"/>
    <property type="match status" value="1"/>
</dbReference>
<dbReference type="GO" id="GO:0016055">
    <property type="term" value="P:Wnt signaling pathway"/>
    <property type="evidence" value="ECO:0007669"/>
    <property type="project" value="UniProtKB-UniRule"/>
</dbReference>
<evidence type="ECO:0000313" key="10">
    <source>
        <dbReference type="EMBL" id="KAF2883796.1"/>
    </source>
</evidence>
<keyword evidence="6" id="KW-0472">Membrane</keyword>
<dbReference type="OrthoDB" id="5953812at2759"/>
<dbReference type="PANTHER" id="PTHR22611:SF9">
    <property type="entry name" value="PROTEIN NAKED CUTICLE"/>
    <property type="match status" value="1"/>
</dbReference>
<dbReference type="GO" id="GO:0005886">
    <property type="term" value="C:plasma membrane"/>
    <property type="evidence" value="ECO:0007669"/>
    <property type="project" value="UniProtKB-SubCell"/>
</dbReference>
<evidence type="ECO:0000256" key="2">
    <source>
        <dbReference type="ARBA" id="ARBA00022475"/>
    </source>
</evidence>